<gene>
    <name evidence="2" type="ORF">TRFO_08848</name>
</gene>
<dbReference type="AlphaFoldDB" id="A0A1J4JIZ3"/>
<reference evidence="2" key="1">
    <citation type="submission" date="2016-10" db="EMBL/GenBank/DDBJ databases">
        <authorList>
            <person name="Benchimol M."/>
            <person name="Almeida L.G."/>
            <person name="Vasconcelos A.T."/>
            <person name="Perreira-Neves A."/>
            <person name="Rosa I.A."/>
            <person name="Tasca T."/>
            <person name="Bogo M.R."/>
            <person name="de Souza W."/>
        </authorList>
    </citation>
    <scope>NUCLEOTIDE SEQUENCE [LARGE SCALE GENOMIC DNA]</scope>
    <source>
        <strain evidence="2">K</strain>
    </source>
</reference>
<evidence type="ECO:0000256" key="1">
    <source>
        <dbReference type="SAM" id="Phobius"/>
    </source>
</evidence>
<evidence type="ECO:0000313" key="2">
    <source>
        <dbReference type="EMBL" id="OHS98561.1"/>
    </source>
</evidence>
<protein>
    <submittedName>
        <fullName evidence="2">Uncharacterized protein</fullName>
    </submittedName>
</protein>
<accession>A0A1J4JIZ3</accession>
<comment type="caution">
    <text evidence="2">The sequence shown here is derived from an EMBL/GenBank/DDBJ whole genome shotgun (WGS) entry which is preliminary data.</text>
</comment>
<keyword evidence="1" id="KW-0472">Membrane</keyword>
<evidence type="ECO:0000313" key="3">
    <source>
        <dbReference type="Proteomes" id="UP000179807"/>
    </source>
</evidence>
<sequence>MESKKIFSTISNDLASIYAEENNVNLQGFDGMKTYNYKCSLKSGFLFMSNEQYSHPYDKILIYTPYYFFRVIPDSPSIEFFPMINHYVVKFIILFQNYKVTWVWFHLLLKSFDLIKSFEFEKYPPFRFKSIVKGIRPESLECSMIPMKNKIQFEIQDKNDPILHTFSYSSLTMMSIDVLTFSHESSSDLDPFTSFYIISNKNDPSLTVKMENEHDLLFSFIYLYSVIKNIKTHNQKSGPRYIQALKIPSQEAVPLKFYDDSQHIVFQTIRKPFILSTSKYIIEVNQNSEFNINKNIPTTVSTSLEISNLLLNNKTITSQMECFQDDNDNISIDNIDSSDTIPDESDQTKEVQCLHETERQKLLRMAEISKNGSSLIHHLGSFVNNYDIRKNQLKFTEIKAIPKSLHPKIIKNCHILNLSPYIDDSLHFGDCTLKILNEKINNINSTTDDLVNIGNYNDLFQLFTDIISNYSKNTYFTILADYYDSIIEIKNCIPHIESFQYQQMYCFIINLFQAKILNIFLLSLIDNKEIREKLYFPSSLMFSEEFIIQLYRAIKSIKFHLNSMFYKHAIKHWSDAEQSHVNYEPKYHQILWTSLSMDTEEKCMKYGRESLNILVHQIIDFFSDGFIPPKSAVLPQLRHCWYAFYLSSSVNIETPEMLVFRKLLDDVAMSETDDPNILLYNFLLMGIKCGLGYFFIMYVISYTNKSHLYMETSCARNNSMAIQIADAVCRISNIVSLIKDDEIIEYYQSK</sequence>
<keyword evidence="1" id="KW-0812">Transmembrane</keyword>
<organism evidence="2 3">
    <name type="scientific">Tritrichomonas foetus</name>
    <dbReference type="NCBI Taxonomy" id="1144522"/>
    <lineage>
        <taxon>Eukaryota</taxon>
        <taxon>Metamonada</taxon>
        <taxon>Parabasalia</taxon>
        <taxon>Tritrichomonadida</taxon>
        <taxon>Tritrichomonadidae</taxon>
        <taxon>Tritrichomonas</taxon>
    </lineage>
</organism>
<keyword evidence="3" id="KW-1185">Reference proteome</keyword>
<name>A0A1J4JIZ3_9EUKA</name>
<feature type="transmembrane region" description="Helical" evidence="1">
    <location>
        <begin position="678"/>
        <end position="700"/>
    </location>
</feature>
<dbReference type="RefSeq" id="XP_068351698.1">
    <property type="nucleotide sequence ID" value="XM_068494531.1"/>
</dbReference>
<dbReference type="Proteomes" id="UP000179807">
    <property type="component" value="Unassembled WGS sequence"/>
</dbReference>
<dbReference type="VEuPathDB" id="TrichDB:TRFO_08848"/>
<dbReference type="GeneID" id="94829235"/>
<keyword evidence="1" id="KW-1133">Transmembrane helix</keyword>
<proteinExistence type="predicted"/>
<dbReference type="EMBL" id="MLAK01001049">
    <property type="protein sequence ID" value="OHS98561.1"/>
    <property type="molecule type" value="Genomic_DNA"/>
</dbReference>